<dbReference type="InterPro" id="IPR029903">
    <property type="entry name" value="RmlD-like-bd"/>
</dbReference>
<dbReference type="GO" id="GO:0008831">
    <property type="term" value="F:dTDP-4-dehydrorhamnose reductase activity"/>
    <property type="evidence" value="ECO:0007669"/>
    <property type="project" value="UniProtKB-EC"/>
</dbReference>
<evidence type="ECO:0000313" key="4">
    <source>
        <dbReference type="EMBL" id="ANU27554.1"/>
    </source>
</evidence>
<dbReference type="SUPFAM" id="SSF51735">
    <property type="entry name" value="NAD(P)-binding Rossmann-fold domains"/>
    <property type="match status" value="1"/>
</dbReference>
<comment type="pathway">
    <text evidence="2">Carbohydrate biosynthesis; dTDP-L-rhamnose biosynthesis.</text>
</comment>
<dbReference type="UniPathway" id="UPA00124"/>
<dbReference type="GO" id="GO:0005829">
    <property type="term" value="C:cytosol"/>
    <property type="evidence" value="ECO:0007669"/>
    <property type="project" value="TreeGrafter"/>
</dbReference>
<keyword evidence="2" id="KW-0521">NADP</keyword>
<protein>
    <recommendedName>
        <fullName evidence="2">dTDP-4-dehydrorhamnose reductase</fullName>
        <ecNumber evidence="2">1.1.1.133</ecNumber>
    </recommendedName>
</protein>
<sequence length="285" mass="32290">MKILVTGYNGQLGYDVVQEGLKQGLTMVGIDREDLDLTINTDVETFVREMHPDAIIHCAAYTAVDKSEEDRESCWNVNVSGTEYLAAIAKEIDAKFIYISTDYVYDGEGQTPFVETDTPNPQGYYGVTKYEGEKKVRELIEKHFIIRTSWVFGMNGQNFIKTMLKLAETRNELNVVGDQIGSPTYTYDLAVLLIDMIQSEKYGLYHASNEGFCSWSDLATESFKQAGKEIKVNAINTEEYPTPAVRPKNSRMSKQKLLDNGFKQLPPWQDAVKRYVAELQLEVKS</sequence>
<dbReference type="RefSeq" id="WP_049695190.1">
    <property type="nucleotide sequence ID" value="NZ_CP016540.2"/>
</dbReference>
<dbReference type="PANTHER" id="PTHR10491:SF4">
    <property type="entry name" value="METHIONINE ADENOSYLTRANSFERASE 2 SUBUNIT BETA"/>
    <property type="match status" value="1"/>
</dbReference>
<dbReference type="GO" id="GO:0019305">
    <property type="term" value="P:dTDP-rhamnose biosynthetic process"/>
    <property type="evidence" value="ECO:0007669"/>
    <property type="project" value="UniProtKB-UniPathway"/>
</dbReference>
<name>A0A1B1S2Y8_9BACL</name>
<dbReference type="PANTHER" id="PTHR10491">
    <property type="entry name" value="DTDP-4-DEHYDRORHAMNOSE REDUCTASE"/>
    <property type="match status" value="1"/>
</dbReference>
<accession>A0A1B1S2Y8</accession>
<keyword evidence="5" id="KW-1185">Reference proteome</keyword>
<organism evidence="4 5">
    <name type="scientific">Planococcus versutus</name>
    <dbReference type="NCBI Taxonomy" id="1302659"/>
    <lineage>
        <taxon>Bacteria</taxon>
        <taxon>Bacillati</taxon>
        <taxon>Bacillota</taxon>
        <taxon>Bacilli</taxon>
        <taxon>Bacillales</taxon>
        <taxon>Caryophanaceae</taxon>
        <taxon>Planococcus</taxon>
    </lineage>
</organism>
<dbReference type="NCBIfam" id="TIGR01214">
    <property type="entry name" value="rmlD"/>
    <property type="match status" value="1"/>
</dbReference>
<keyword evidence="2" id="KW-0560">Oxidoreductase</keyword>
<evidence type="ECO:0000259" key="3">
    <source>
        <dbReference type="Pfam" id="PF04321"/>
    </source>
</evidence>
<feature type="domain" description="RmlD-like substrate binding" evidence="3">
    <location>
        <begin position="1"/>
        <end position="280"/>
    </location>
</feature>
<evidence type="ECO:0000313" key="5">
    <source>
        <dbReference type="Proteomes" id="UP000053354"/>
    </source>
</evidence>
<comment type="function">
    <text evidence="2">Catalyzes the reduction of dTDP-6-deoxy-L-lyxo-4-hexulose to yield dTDP-L-rhamnose.</text>
</comment>
<dbReference type="Gene3D" id="3.90.25.10">
    <property type="entry name" value="UDP-galactose 4-epimerase, domain 1"/>
    <property type="match status" value="1"/>
</dbReference>
<dbReference type="AlphaFoldDB" id="A0A1B1S2Y8"/>
<gene>
    <name evidence="4" type="ORF">I858_011200</name>
</gene>
<dbReference type="EC" id="1.1.1.133" evidence="2"/>
<comment type="similarity">
    <text evidence="1 2">Belongs to the dTDP-4-dehydrorhamnose reductase family.</text>
</comment>
<dbReference type="STRING" id="1302659.I858_011200"/>
<dbReference type="InterPro" id="IPR005913">
    <property type="entry name" value="dTDP_dehydrorham_reduct"/>
</dbReference>
<dbReference type="OrthoDB" id="9808602at2"/>
<dbReference type="Proteomes" id="UP000053354">
    <property type="component" value="Chromosome"/>
</dbReference>
<dbReference type="EMBL" id="CP016540">
    <property type="protein sequence ID" value="ANU27554.1"/>
    <property type="molecule type" value="Genomic_DNA"/>
</dbReference>
<dbReference type="InterPro" id="IPR036291">
    <property type="entry name" value="NAD(P)-bd_dom_sf"/>
</dbReference>
<evidence type="ECO:0000256" key="2">
    <source>
        <dbReference type="RuleBase" id="RU364082"/>
    </source>
</evidence>
<reference evidence="4" key="1">
    <citation type="submission" date="2016-10" db="EMBL/GenBank/DDBJ databases">
        <authorList>
            <person name="See-Too W.S."/>
        </authorList>
    </citation>
    <scope>NUCLEOTIDE SEQUENCE</scope>
    <source>
        <strain evidence="4">L10.15</strain>
    </source>
</reference>
<dbReference type="KEGG" id="pll:I858_011200"/>
<dbReference type="Pfam" id="PF04321">
    <property type="entry name" value="RmlD_sub_bind"/>
    <property type="match status" value="1"/>
</dbReference>
<evidence type="ECO:0000256" key="1">
    <source>
        <dbReference type="ARBA" id="ARBA00010944"/>
    </source>
</evidence>
<dbReference type="CDD" id="cd05254">
    <property type="entry name" value="dTDP_HR_like_SDR_e"/>
    <property type="match status" value="1"/>
</dbReference>
<proteinExistence type="inferred from homology"/>
<dbReference type="Gene3D" id="3.40.50.720">
    <property type="entry name" value="NAD(P)-binding Rossmann-like Domain"/>
    <property type="match status" value="1"/>
</dbReference>
<dbReference type="FunFam" id="3.40.50.720:FF:000159">
    <property type="entry name" value="dTDP-4-dehydrorhamnose reductase"/>
    <property type="match status" value="1"/>
</dbReference>